<reference evidence="1 2" key="1">
    <citation type="submission" date="2024-09" db="EMBL/GenBank/DDBJ databases">
        <authorList>
            <person name="Sun Q."/>
            <person name="Mori K."/>
        </authorList>
    </citation>
    <scope>NUCLEOTIDE SEQUENCE [LARGE SCALE GENOMIC DNA]</scope>
    <source>
        <strain evidence="1 2">CECT 8460</strain>
    </source>
</reference>
<evidence type="ECO:0000313" key="2">
    <source>
        <dbReference type="Proteomes" id="UP001589576"/>
    </source>
</evidence>
<dbReference type="InterPro" id="IPR023393">
    <property type="entry name" value="START-like_dom_sf"/>
</dbReference>
<dbReference type="Proteomes" id="UP001589576">
    <property type="component" value="Unassembled WGS sequence"/>
</dbReference>
<comment type="caution">
    <text evidence="1">The sequence shown here is derived from an EMBL/GenBank/DDBJ whole genome shotgun (WGS) entry which is preliminary data.</text>
</comment>
<name>A0ABV5GFI7_9FLAO</name>
<evidence type="ECO:0000313" key="1">
    <source>
        <dbReference type="EMBL" id="MFB9089889.1"/>
    </source>
</evidence>
<dbReference type="InterPro" id="IPR019587">
    <property type="entry name" value="Polyketide_cyclase/dehydratase"/>
</dbReference>
<dbReference type="Gene3D" id="3.30.530.20">
    <property type="match status" value="1"/>
</dbReference>
<gene>
    <name evidence="1" type="ORF">ACFFUU_09775</name>
</gene>
<dbReference type="PANTHER" id="PTHR36166:SF1">
    <property type="entry name" value="SRPBCC DOMAIN-CONTAINING PROTEIN"/>
    <property type="match status" value="1"/>
</dbReference>
<organism evidence="1 2">
    <name type="scientific">Flavobacterium paronense</name>
    <dbReference type="NCBI Taxonomy" id="1392775"/>
    <lineage>
        <taxon>Bacteria</taxon>
        <taxon>Pseudomonadati</taxon>
        <taxon>Bacteroidota</taxon>
        <taxon>Flavobacteriia</taxon>
        <taxon>Flavobacteriales</taxon>
        <taxon>Flavobacteriaceae</taxon>
        <taxon>Flavobacterium</taxon>
    </lineage>
</organism>
<dbReference type="Pfam" id="PF10604">
    <property type="entry name" value="Polyketide_cyc2"/>
    <property type="match status" value="1"/>
</dbReference>
<dbReference type="RefSeq" id="WP_290284145.1">
    <property type="nucleotide sequence ID" value="NZ_JAUFQN010000019.1"/>
</dbReference>
<accession>A0ABV5GFI7</accession>
<dbReference type="SUPFAM" id="SSF55961">
    <property type="entry name" value="Bet v1-like"/>
    <property type="match status" value="1"/>
</dbReference>
<dbReference type="PANTHER" id="PTHR36166">
    <property type="entry name" value="CHROMOSOME 9, WHOLE GENOME SHOTGUN SEQUENCE"/>
    <property type="match status" value="1"/>
</dbReference>
<dbReference type="EMBL" id="JBHMFB010000016">
    <property type="protein sequence ID" value="MFB9089889.1"/>
    <property type="molecule type" value="Genomic_DNA"/>
</dbReference>
<protein>
    <submittedName>
        <fullName evidence="1">SRPBCC family protein</fullName>
    </submittedName>
</protein>
<dbReference type="CDD" id="cd07822">
    <property type="entry name" value="SRPBCC_4"/>
    <property type="match status" value="1"/>
</dbReference>
<keyword evidence="2" id="KW-1185">Reference proteome</keyword>
<proteinExistence type="predicted"/>
<sequence>MAKEIKTEIVINAKPEKVWAILTDFKSYPNWNPFIKSIIGDVKVGNKITARIEPPKAKGMTFKPKVLTYETNKELKWLGHLLLAGLFDGEHKFELIDNGNGTTTFKQSEKFKGILVPLFKKQLDNNTKKGFEAMNSKLKELAEQK</sequence>